<evidence type="ECO:0000313" key="2">
    <source>
        <dbReference type="EMBL" id="MTE16796.1"/>
    </source>
</evidence>
<feature type="domain" description="AB hydrolase-1" evidence="1">
    <location>
        <begin position="39"/>
        <end position="269"/>
    </location>
</feature>
<accession>A0A6I3L977</accession>
<dbReference type="PANTHER" id="PTHR43798:SF33">
    <property type="entry name" value="HYDROLASE, PUTATIVE (AFU_ORTHOLOGUE AFUA_2G14860)-RELATED"/>
    <property type="match status" value="1"/>
</dbReference>
<dbReference type="SUPFAM" id="SSF53474">
    <property type="entry name" value="alpha/beta-Hydrolases"/>
    <property type="match status" value="1"/>
</dbReference>
<name>A0A6I3L977_9NOCA</name>
<dbReference type="InterPro" id="IPR050266">
    <property type="entry name" value="AB_hydrolase_sf"/>
</dbReference>
<dbReference type="EMBL" id="WMBB01000016">
    <property type="protein sequence ID" value="MTE16796.1"/>
    <property type="molecule type" value="Genomic_DNA"/>
</dbReference>
<evidence type="ECO:0000313" key="3">
    <source>
        <dbReference type="Proteomes" id="UP000432464"/>
    </source>
</evidence>
<dbReference type="RefSeq" id="WP_154791211.1">
    <property type="nucleotide sequence ID" value="NZ_WMBB01000016.1"/>
</dbReference>
<dbReference type="Proteomes" id="UP000432464">
    <property type="component" value="Unassembled WGS sequence"/>
</dbReference>
<dbReference type="PANTHER" id="PTHR43798">
    <property type="entry name" value="MONOACYLGLYCEROL LIPASE"/>
    <property type="match status" value="1"/>
</dbReference>
<keyword evidence="3" id="KW-1185">Reference proteome</keyword>
<dbReference type="GO" id="GO:0016020">
    <property type="term" value="C:membrane"/>
    <property type="evidence" value="ECO:0007669"/>
    <property type="project" value="TreeGrafter"/>
</dbReference>
<evidence type="ECO:0000259" key="1">
    <source>
        <dbReference type="Pfam" id="PF12697"/>
    </source>
</evidence>
<dbReference type="Gene3D" id="3.40.50.1820">
    <property type="entry name" value="alpha/beta hydrolase"/>
    <property type="match status" value="1"/>
</dbReference>
<keyword evidence="2" id="KW-0378">Hydrolase</keyword>
<sequence>MEPTQQTDNRPGGSELRWRATTVDGVRSRYLVGGTGPSVVLLHGFGLTNRTYRAALEELARRGFRVYAPTMPGFGGTDELPRSKFTIRGYAAWVAAFIRAVDITEPVMLIGHSFGGGVAIMTAYDSPDLVGRLVLVNSVGGSAWVNGRGTLVAMTQRPLWDWGLHLQADVLPAQELTRVLPVILRDGVPAAVSHPRAFWRAAKLVRTADLTRELAEIGRRGLPVTIVWSNDDNVIPAAATHTLRSAHEEFRTITVEGRHCWLLADPTRFGEVISEVLTFSPATGAA</sequence>
<reference evidence="2 3" key="1">
    <citation type="submission" date="2019-11" db="EMBL/GenBank/DDBJ databases">
        <title>Nocardia sp. nov. CT2-14 isolated from soil.</title>
        <authorList>
            <person name="Kanchanasin P."/>
            <person name="Tanasupawat S."/>
            <person name="Yuki M."/>
            <person name="Kudo T."/>
        </authorList>
    </citation>
    <scope>NUCLEOTIDE SEQUENCE [LARGE SCALE GENOMIC DNA]</scope>
    <source>
        <strain evidence="2 3">CT2-14</strain>
    </source>
</reference>
<dbReference type="AlphaFoldDB" id="A0A6I3L977"/>
<dbReference type="Pfam" id="PF12697">
    <property type="entry name" value="Abhydrolase_6"/>
    <property type="match status" value="1"/>
</dbReference>
<gene>
    <name evidence="2" type="ORF">GLP40_29095</name>
</gene>
<comment type="caution">
    <text evidence="2">The sequence shown here is derived from an EMBL/GenBank/DDBJ whole genome shotgun (WGS) entry which is preliminary data.</text>
</comment>
<proteinExistence type="predicted"/>
<organism evidence="2 3">
    <name type="scientific">Nocardia aurantiaca</name>
    <dbReference type="NCBI Taxonomy" id="2675850"/>
    <lineage>
        <taxon>Bacteria</taxon>
        <taxon>Bacillati</taxon>
        <taxon>Actinomycetota</taxon>
        <taxon>Actinomycetes</taxon>
        <taxon>Mycobacteriales</taxon>
        <taxon>Nocardiaceae</taxon>
        <taxon>Nocardia</taxon>
    </lineage>
</organism>
<dbReference type="InterPro" id="IPR029058">
    <property type="entry name" value="AB_hydrolase_fold"/>
</dbReference>
<dbReference type="GO" id="GO:0016787">
    <property type="term" value="F:hydrolase activity"/>
    <property type="evidence" value="ECO:0007669"/>
    <property type="project" value="UniProtKB-KW"/>
</dbReference>
<protein>
    <submittedName>
        <fullName evidence="2">Alpha/beta fold hydrolase</fullName>
    </submittedName>
</protein>
<dbReference type="PRINTS" id="PR00111">
    <property type="entry name" value="ABHYDROLASE"/>
</dbReference>
<dbReference type="InterPro" id="IPR000073">
    <property type="entry name" value="AB_hydrolase_1"/>
</dbReference>